<gene>
    <name evidence="5" type="primary">hflD</name>
    <name evidence="5" type="ORF">CUZ56_00699</name>
</gene>
<proteinExistence type="inferred from homology"/>
<name>A0A433SHL9_9BURK</name>
<keyword evidence="6" id="KW-1185">Reference proteome</keyword>
<dbReference type="InterPro" id="IPR007451">
    <property type="entry name" value="HflD"/>
</dbReference>
<comment type="subcellular location">
    <subcellularLocation>
        <location evidence="1">Cytoplasm</location>
    </subcellularLocation>
</comment>
<keyword evidence="2" id="KW-1003">Cell membrane</keyword>
<reference evidence="5 6" key="1">
    <citation type="submission" date="2018-01" db="EMBL/GenBank/DDBJ databases">
        <title>Saezia sanguinis gen. nov., sp. nov., in the order Burkholderiales isolated from human blood.</title>
        <authorList>
            <person name="Medina-Pascual M.J."/>
            <person name="Valdezate S."/>
            <person name="Monzon S."/>
            <person name="Cuesta I."/>
            <person name="Carrasco G."/>
            <person name="Villalon P."/>
            <person name="Saez-Nieto J.A."/>
        </authorList>
    </citation>
    <scope>NUCLEOTIDE SEQUENCE [LARGE SCALE GENOMIC DNA]</scope>
    <source>
        <strain evidence="5 6">CNM695-12</strain>
    </source>
</reference>
<evidence type="ECO:0000256" key="2">
    <source>
        <dbReference type="ARBA" id="ARBA00022475"/>
    </source>
</evidence>
<evidence type="ECO:0000256" key="3">
    <source>
        <dbReference type="ARBA" id="ARBA00022490"/>
    </source>
</evidence>
<dbReference type="Gene3D" id="1.10.3890.10">
    <property type="entry name" value="HflD-like"/>
    <property type="match status" value="1"/>
</dbReference>
<accession>A0A433SHL9</accession>
<comment type="caution">
    <text evidence="5">The sequence shown here is derived from an EMBL/GenBank/DDBJ whole genome shotgun (WGS) entry which is preliminary data.</text>
</comment>
<dbReference type="Pfam" id="PF04356">
    <property type="entry name" value="DUF489"/>
    <property type="match status" value="1"/>
</dbReference>
<dbReference type="InterPro" id="IPR035932">
    <property type="entry name" value="HflD-like_sf"/>
</dbReference>
<dbReference type="PANTHER" id="PTHR38100:SF1">
    <property type="entry name" value="HIGH FREQUENCY LYSOGENIZATION PROTEIN HFLD"/>
    <property type="match status" value="1"/>
</dbReference>
<evidence type="ECO:0000313" key="5">
    <source>
        <dbReference type="EMBL" id="RUS68212.1"/>
    </source>
</evidence>
<keyword evidence="3" id="KW-0963">Cytoplasm</keyword>
<dbReference type="AlphaFoldDB" id="A0A433SHL9"/>
<dbReference type="EMBL" id="PQSP01000001">
    <property type="protein sequence ID" value="RUS68212.1"/>
    <property type="molecule type" value="Genomic_DNA"/>
</dbReference>
<evidence type="ECO:0000256" key="4">
    <source>
        <dbReference type="ARBA" id="ARBA00023136"/>
    </source>
</evidence>
<dbReference type="OrthoDB" id="9788031at2"/>
<organism evidence="5 6">
    <name type="scientific">Saezia sanguinis</name>
    <dbReference type="NCBI Taxonomy" id="1965230"/>
    <lineage>
        <taxon>Bacteria</taxon>
        <taxon>Pseudomonadati</taxon>
        <taxon>Pseudomonadota</taxon>
        <taxon>Betaproteobacteria</taxon>
        <taxon>Burkholderiales</taxon>
        <taxon>Saeziaceae</taxon>
        <taxon>Saezia</taxon>
    </lineage>
</organism>
<dbReference type="Proteomes" id="UP000286947">
    <property type="component" value="Unassembled WGS sequence"/>
</dbReference>
<dbReference type="RefSeq" id="WP_126978173.1">
    <property type="nucleotide sequence ID" value="NZ_PQSP01000001.1"/>
</dbReference>
<dbReference type="NCBIfam" id="NF001246">
    <property type="entry name" value="PRK00218.1-2"/>
    <property type="match status" value="1"/>
</dbReference>
<dbReference type="HAMAP" id="MF_00695">
    <property type="entry name" value="HflD_protein"/>
    <property type="match status" value="1"/>
</dbReference>
<evidence type="ECO:0000313" key="6">
    <source>
        <dbReference type="Proteomes" id="UP000286947"/>
    </source>
</evidence>
<evidence type="ECO:0000256" key="1">
    <source>
        <dbReference type="ARBA" id="ARBA00004496"/>
    </source>
</evidence>
<dbReference type="SUPFAM" id="SSF101322">
    <property type="entry name" value="YcfC-like"/>
    <property type="match status" value="1"/>
</dbReference>
<sequence>MTPQQEQLVNLGAVFTAALQADQVARTGQADEAVLGCLVQSLLVIDPPNSLAIYSGQDHELMPGYRLLAALLQGDRDLQPEPVRYAITLLALERKLIARKDLMQTISERLQLIRTKVEHFGILNENVIAACGQLYEDTVSQCGKRIMIHGDPHILQRQGTPEKLRALLLAGIRAAMQWQQVGGKRWHFLFQRKRMLETVLQRLKRPF</sequence>
<protein>
    <submittedName>
        <fullName evidence="5">High frequency lysogenization protein HflD</fullName>
    </submittedName>
</protein>
<dbReference type="PANTHER" id="PTHR38100">
    <property type="entry name" value="HIGH FREQUENCY LYSOGENIZATION PROTEIN HFLD"/>
    <property type="match status" value="1"/>
</dbReference>
<keyword evidence="4" id="KW-0472">Membrane</keyword>
<dbReference type="GO" id="GO:0005737">
    <property type="term" value="C:cytoplasm"/>
    <property type="evidence" value="ECO:0007669"/>
    <property type="project" value="UniProtKB-SubCell"/>
</dbReference>